<feature type="compositionally biased region" description="Basic and acidic residues" evidence="8">
    <location>
        <begin position="1"/>
        <end position="12"/>
    </location>
</feature>
<comment type="subcellular location">
    <subcellularLocation>
        <location evidence="1">Membrane</location>
        <topology evidence="1">Multi-pass membrane protein</topology>
    </subcellularLocation>
</comment>
<evidence type="ECO:0008006" key="12">
    <source>
        <dbReference type="Google" id="ProtNLM"/>
    </source>
</evidence>
<feature type="transmembrane region" description="Helical" evidence="9">
    <location>
        <begin position="151"/>
        <end position="173"/>
    </location>
</feature>
<evidence type="ECO:0000313" key="11">
    <source>
        <dbReference type="Proteomes" id="UP000324897"/>
    </source>
</evidence>
<name>A0A5J9W427_9POAL</name>
<feature type="transmembrane region" description="Helical" evidence="9">
    <location>
        <begin position="76"/>
        <end position="95"/>
    </location>
</feature>
<evidence type="ECO:0000256" key="4">
    <source>
        <dbReference type="ARBA" id="ARBA00022737"/>
    </source>
</evidence>
<keyword evidence="6 9" id="KW-0472">Membrane</keyword>
<dbReference type="InterPro" id="IPR022357">
    <property type="entry name" value="MIP_CS"/>
</dbReference>
<dbReference type="PRINTS" id="PR00783">
    <property type="entry name" value="MINTRINSICP"/>
</dbReference>
<evidence type="ECO:0000256" key="5">
    <source>
        <dbReference type="ARBA" id="ARBA00022989"/>
    </source>
</evidence>
<proteinExistence type="inferred from homology"/>
<evidence type="ECO:0000256" key="8">
    <source>
        <dbReference type="SAM" id="MobiDB-lite"/>
    </source>
</evidence>
<keyword evidence="2 7" id="KW-0813">Transport</keyword>
<feature type="transmembrane region" description="Helical" evidence="9">
    <location>
        <begin position="193"/>
        <end position="211"/>
    </location>
</feature>
<dbReference type="PANTHER" id="PTHR45724">
    <property type="entry name" value="AQUAPORIN NIP2-1"/>
    <property type="match status" value="1"/>
</dbReference>
<dbReference type="GO" id="GO:0015267">
    <property type="term" value="F:channel activity"/>
    <property type="evidence" value="ECO:0007669"/>
    <property type="project" value="InterPro"/>
</dbReference>
<protein>
    <recommendedName>
        <fullName evidence="12">Aquaporin</fullName>
    </recommendedName>
</protein>
<keyword evidence="3 7" id="KW-0812">Transmembrane</keyword>
<accession>A0A5J9W427</accession>
<feature type="compositionally biased region" description="Basic and acidic residues" evidence="8">
    <location>
        <begin position="51"/>
        <end position="67"/>
    </location>
</feature>
<comment type="similarity">
    <text evidence="7">Belongs to the MIP/aquaporin (TC 1.A.8) family.</text>
</comment>
<keyword evidence="4" id="KW-0677">Repeat</keyword>
<evidence type="ECO:0000313" key="10">
    <source>
        <dbReference type="EMBL" id="TVU42697.1"/>
    </source>
</evidence>
<dbReference type="Pfam" id="PF00230">
    <property type="entry name" value="MIP"/>
    <property type="match status" value="1"/>
</dbReference>
<dbReference type="PROSITE" id="PS00221">
    <property type="entry name" value="MIP"/>
    <property type="match status" value="1"/>
</dbReference>
<dbReference type="InterPro" id="IPR034294">
    <property type="entry name" value="Aquaporin_transptr"/>
</dbReference>
<evidence type="ECO:0000256" key="3">
    <source>
        <dbReference type="ARBA" id="ARBA00022692"/>
    </source>
</evidence>
<organism evidence="10 11">
    <name type="scientific">Eragrostis curvula</name>
    <name type="common">weeping love grass</name>
    <dbReference type="NCBI Taxonomy" id="38414"/>
    <lineage>
        <taxon>Eukaryota</taxon>
        <taxon>Viridiplantae</taxon>
        <taxon>Streptophyta</taxon>
        <taxon>Embryophyta</taxon>
        <taxon>Tracheophyta</taxon>
        <taxon>Spermatophyta</taxon>
        <taxon>Magnoliopsida</taxon>
        <taxon>Liliopsida</taxon>
        <taxon>Poales</taxon>
        <taxon>Poaceae</taxon>
        <taxon>PACMAD clade</taxon>
        <taxon>Chloridoideae</taxon>
        <taxon>Eragrostideae</taxon>
        <taxon>Eragrostidinae</taxon>
        <taxon>Eragrostis</taxon>
    </lineage>
</organism>
<feature type="compositionally biased region" description="Polar residues" evidence="8">
    <location>
        <begin position="18"/>
        <end position="39"/>
    </location>
</feature>
<feature type="transmembrane region" description="Helical" evidence="9">
    <location>
        <begin position="107"/>
        <end position="131"/>
    </location>
</feature>
<dbReference type="InterPro" id="IPR000425">
    <property type="entry name" value="MIP"/>
</dbReference>
<feature type="region of interest" description="Disordered" evidence="8">
    <location>
        <begin position="1"/>
        <end position="67"/>
    </location>
</feature>
<keyword evidence="11" id="KW-1185">Reference proteome</keyword>
<evidence type="ECO:0000256" key="7">
    <source>
        <dbReference type="RuleBase" id="RU000477"/>
    </source>
</evidence>
<evidence type="ECO:0000256" key="1">
    <source>
        <dbReference type="ARBA" id="ARBA00004141"/>
    </source>
</evidence>
<evidence type="ECO:0000256" key="9">
    <source>
        <dbReference type="SAM" id="Phobius"/>
    </source>
</evidence>
<evidence type="ECO:0000256" key="6">
    <source>
        <dbReference type="ARBA" id="ARBA00023136"/>
    </source>
</evidence>
<dbReference type="Gramene" id="TVU42697">
    <property type="protein sequence ID" value="TVU42697"/>
    <property type="gene ID" value="EJB05_09117"/>
</dbReference>
<dbReference type="InterPro" id="IPR023271">
    <property type="entry name" value="Aquaporin-like"/>
</dbReference>
<dbReference type="SUPFAM" id="SSF81338">
    <property type="entry name" value="Aquaporin-like"/>
    <property type="match status" value="1"/>
</dbReference>
<dbReference type="PANTHER" id="PTHR45724:SF15">
    <property type="entry name" value="OS08G0151900 PROTEIN"/>
    <property type="match status" value="1"/>
</dbReference>
<sequence>MADHMSGEDHQRQVAINMCSTPVSDRSFTGVSTPKSTAGSKLVPLESLETAMRKSKDEDGRDQKEHAPEVPLIKKVAAEFVGTFILMFTVLSTIVMDAQHGGAETLLGIAASAGLAVVAVVLAVVHISGSHLNPAVSLAMGVFGHLPRAHVLPYAAAQTLASAAAAFLAKGVYRPARPEVMATVPSVGAGEAFVLELVLTFVLMFVITAVATDPTSASAPVLIFVTEQRAGGDLDRGGDNDERSSRRAIDGAVDEPGADVWGGAGNGEVHEHLGVPGGATAGRHCRSWHLHPHQAMIVNNVRAMQHKQGGRGLNISEPTVLDQINA</sequence>
<comment type="caution">
    <text evidence="10">The sequence shown here is derived from an EMBL/GenBank/DDBJ whole genome shotgun (WGS) entry which is preliminary data.</text>
</comment>
<dbReference type="Gene3D" id="1.20.1080.10">
    <property type="entry name" value="Glycerol uptake facilitator protein"/>
    <property type="match status" value="1"/>
</dbReference>
<keyword evidence="5 9" id="KW-1133">Transmembrane helix</keyword>
<reference evidence="10 11" key="1">
    <citation type="journal article" date="2019" name="Sci. Rep.">
        <title>A high-quality genome of Eragrostis curvula grass provides insights into Poaceae evolution and supports new strategies to enhance forage quality.</title>
        <authorList>
            <person name="Carballo J."/>
            <person name="Santos B.A.C.M."/>
            <person name="Zappacosta D."/>
            <person name="Garbus I."/>
            <person name="Selva J.P."/>
            <person name="Gallo C.A."/>
            <person name="Diaz A."/>
            <person name="Albertini E."/>
            <person name="Caccamo M."/>
            <person name="Echenique V."/>
        </authorList>
    </citation>
    <scope>NUCLEOTIDE SEQUENCE [LARGE SCALE GENOMIC DNA]</scope>
    <source>
        <strain evidence="11">cv. Victoria</strain>
        <tissue evidence="10">Leaf</tissue>
    </source>
</reference>
<evidence type="ECO:0000256" key="2">
    <source>
        <dbReference type="ARBA" id="ARBA00022448"/>
    </source>
</evidence>
<feature type="non-terminal residue" evidence="10">
    <location>
        <position position="1"/>
    </location>
</feature>
<dbReference type="Proteomes" id="UP000324897">
    <property type="component" value="Unassembled WGS sequence"/>
</dbReference>
<feature type="compositionally biased region" description="Basic and acidic residues" evidence="8">
    <location>
        <begin position="232"/>
        <end position="249"/>
    </location>
</feature>
<dbReference type="EMBL" id="RWGY01000005">
    <property type="protein sequence ID" value="TVU42697.1"/>
    <property type="molecule type" value="Genomic_DNA"/>
</dbReference>
<dbReference type="GO" id="GO:0016020">
    <property type="term" value="C:membrane"/>
    <property type="evidence" value="ECO:0007669"/>
    <property type="project" value="UniProtKB-SubCell"/>
</dbReference>
<dbReference type="AlphaFoldDB" id="A0A5J9W427"/>
<gene>
    <name evidence="10" type="ORF">EJB05_09117</name>
</gene>
<feature type="region of interest" description="Disordered" evidence="8">
    <location>
        <begin position="232"/>
        <end position="257"/>
    </location>
</feature>
<dbReference type="OrthoDB" id="3222at2759"/>